<feature type="transmembrane region" description="Helical" evidence="1">
    <location>
        <begin position="274"/>
        <end position="296"/>
    </location>
</feature>
<evidence type="ECO:0000256" key="1">
    <source>
        <dbReference type="SAM" id="Phobius"/>
    </source>
</evidence>
<sequence length="339" mass="38046">MTHVVRMSSMPTKLGKSEQAGNLSRYLFAASKLYPPRGMQRGVSIAETLMRWRSVFHTNPDRMTLSDREQLFERSEVVGSLDAFVSHSWNSRGRYKWAALVFHELGIVPLVAAIVACLMMAWQSAAFHIACDSNGNPIINLPVLRETMVAGLPTVTVASPWEYVLGISVALSSAVFLLAMQRRRYYFVDAACIPQTDRAQKVQAIRHLAGFVALSQRLLVLWDEHYFTRLWCVYELAVFQAVHPNRPVIFLPLQCAAASFVMLGLIFLGINLFAIGWVVVVHVTMPWSSVYSLFVMPPTVASLRPRASPRHHLRSIRFSNTQFDVPSPPSCRRPAPCCA</sequence>
<reference evidence="2" key="1">
    <citation type="submission" date="2021-01" db="EMBL/GenBank/DDBJ databases">
        <authorList>
            <person name="Corre E."/>
            <person name="Pelletier E."/>
            <person name="Niang G."/>
            <person name="Scheremetjew M."/>
            <person name="Finn R."/>
            <person name="Kale V."/>
            <person name="Holt S."/>
            <person name="Cochrane G."/>
            <person name="Meng A."/>
            <person name="Brown T."/>
            <person name="Cohen L."/>
        </authorList>
    </citation>
    <scope>NUCLEOTIDE SEQUENCE</scope>
    <source>
        <strain evidence="2">379</strain>
    </source>
</reference>
<name>A0A7S3RGG1_EMIHU</name>
<feature type="transmembrane region" description="Helical" evidence="1">
    <location>
        <begin position="163"/>
        <end position="180"/>
    </location>
</feature>
<feature type="transmembrane region" description="Helical" evidence="1">
    <location>
        <begin position="248"/>
        <end position="268"/>
    </location>
</feature>
<evidence type="ECO:0008006" key="3">
    <source>
        <dbReference type="Google" id="ProtNLM"/>
    </source>
</evidence>
<proteinExistence type="predicted"/>
<organism evidence="2">
    <name type="scientific">Emiliania huxleyi</name>
    <name type="common">Coccolithophore</name>
    <name type="synonym">Pontosphaera huxleyi</name>
    <dbReference type="NCBI Taxonomy" id="2903"/>
    <lineage>
        <taxon>Eukaryota</taxon>
        <taxon>Haptista</taxon>
        <taxon>Haptophyta</taxon>
        <taxon>Prymnesiophyceae</taxon>
        <taxon>Isochrysidales</taxon>
        <taxon>Noelaerhabdaceae</taxon>
        <taxon>Emiliania</taxon>
    </lineage>
</organism>
<keyword evidence="1" id="KW-1133">Transmembrane helix</keyword>
<dbReference type="AlphaFoldDB" id="A0A7S3RGG1"/>
<evidence type="ECO:0000313" key="2">
    <source>
        <dbReference type="EMBL" id="CAE0523721.1"/>
    </source>
</evidence>
<gene>
    <name evidence="2" type="ORF">EHUX00137_LOCUS1914</name>
</gene>
<accession>A0A7S3RGG1</accession>
<protein>
    <recommendedName>
        <fullName evidence="3">Heterokaryon incompatibility domain-containing protein</fullName>
    </recommendedName>
</protein>
<keyword evidence="1" id="KW-0472">Membrane</keyword>
<feature type="transmembrane region" description="Helical" evidence="1">
    <location>
        <begin position="97"/>
        <end position="122"/>
    </location>
</feature>
<keyword evidence="1" id="KW-0812">Transmembrane</keyword>
<dbReference type="EMBL" id="HBIR01002714">
    <property type="protein sequence ID" value="CAE0523721.1"/>
    <property type="molecule type" value="Transcribed_RNA"/>
</dbReference>